<feature type="coiled-coil region" evidence="1">
    <location>
        <begin position="88"/>
        <end position="122"/>
    </location>
</feature>
<dbReference type="EMBL" id="JAPTMU010000286">
    <property type="protein sequence ID" value="KAJ4919481.1"/>
    <property type="molecule type" value="Genomic_DNA"/>
</dbReference>
<evidence type="ECO:0000313" key="3">
    <source>
        <dbReference type="Proteomes" id="UP001219934"/>
    </source>
</evidence>
<keyword evidence="1" id="KW-0175">Coiled coil</keyword>
<proteinExistence type="predicted"/>
<comment type="caution">
    <text evidence="2">The sequence shown here is derived from an EMBL/GenBank/DDBJ whole genome shotgun (WGS) entry which is preliminary data.</text>
</comment>
<dbReference type="AlphaFoldDB" id="A0AAD6F362"/>
<evidence type="ECO:0000313" key="2">
    <source>
        <dbReference type="EMBL" id="KAJ4919481.1"/>
    </source>
</evidence>
<keyword evidence="3" id="KW-1185">Reference proteome</keyword>
<dbReference type="PANTHER" id="PTHR32046">
    <property type="entry name" value="G DOMAIN-CONTAINING PROTEIN"/>
    <property type="match status" value="1"/>
</dbReference>
<accession>A0AAD6F362</accession>
<dbReference type="Proteomes" id="UP001219934">
    <property type="component" value="Unassembled WGS sequence"/>
</dbReference>
<sequence length="201" mass="23055">MEHLQKQVKLGLAKFEEIKETSEQLKLYDAECSRNATFEIEVVVTRAVEVDMSGTGTFNTNCQENVIGVNFNQRYRWEYKQFKEKQTFDDLKEKYLEASEAKRTLQEVIAQLKAGYQRHQAEVGEIMKRSVKSLNRLGDIALKPNPLSTPEYIDLLIEGEKAEAKPGWKQRVEYLMETGLDMYWLKQGDTSGTAGFESLAA</sequence>
<dbReference type="PANTHER" id="PTHR32046:SF11">
    <property type="entry name" value="IMMUNE-ASSOCIATED NUCLEOTIDE-BINDING PROTEIN 10-LIKE"/>
    <property type="match status" value="1"/>
</dbReference>
<reference evidence="2" key="1">
    <citation type="submission" date="2022-11" db="EMBL/GenBank/DDBJ databases">
        <title>Chromosome-level genome of Pogonophryne albipinna.</title>
        <authorList>
            <person name="Jo E."/>
        </authorList>
    </citation>
    <scope>NUCLEOTIDE SEQUENCE</scope>
    <source>
        <strain evidence="2">SGF0006</strain>
        <tissue evidence="2">Muscle</tissue>
    </source>
</reference>
<organism evidence="2 3">
    <name type="scientific">Pogonophryne albipinna</name>
    <dbReference type="NCBI Taxonomy" id="1090488"/>
    <lineage>
        <taxon>Eukaryota</taxon>
        <taxon>Metazoa</taxon>
        <taxon>Chordata</taxon>
        <taxon>Craniata</taxon>
        <taxon>Vertebrata</taxon>
        <taxon>Euteleostomi</taxon>
        <taxon>Actinopterygii</taxon>
        <taxon>Neopterygii</taxon>
        <taxon>Teleostei</taxon>
        <taxon>Neoteleostei</taxon>
        <taxon>Acanthomorphata</taxon>
        <taxon>Eupercaria</taxon>
        <taxon>Perciformes</taxon>
        <taxon>Notothenioidei</taxon>
        <taxon>Pogonophryne</taxon>
    </lineage>
</organism>
<protein>
    <submittedName>
        <fullName evidence="2">Uncharacterized protein</fullName>
    </submittedName>
</protein>
<name>A0AAD6F362_9TELE</name>
<evidence type="ECO:0000256" key="1">
    <source>
        <dbReference type="SAM" id="Coils"/>
    </source>
</evidence>
<gene>
    <name evidence="2" type="ORF">JOQ06_022891</name>
</gene>